<accession>A0AB34TB66</accession>
<evidence type="ECO:0000313" key="1">
    <source>
        <dbReference type="EMBL" id="KOA51648.1"/>
    </source>
</evidence>
<sequence>MTRITPPDVSLWLCDHLRRQLTEPKGLQVGIRVPDEYKGTHPLIVIRDDGGSQSEHLIFDRSLGITVYMGAANDPKPCRDLAALVYSILTDEQLAHEEGSPIAGIVEDGCNGVYAVNGDQPTCMYYMTVEYTAVPDL</sequence>
<dbReference type="AlphaFoldDB" id="A0AB34TB66"/>
<dbReference type="RefSeq" id="WP_052825786.1">
    <property type="nucleotide sequence ID" value="NZ_AWFK01000003.1"/>
</dbReference>
<protein>
    <recommendedName>
        <fullName evidence="3">Tail terminator</fullName>
    </recommendedName>
</protein>
<evidence type="ECO:0008006" key="3">
    <source>
        <dbReference type="Google" id="ProtNLM"/>
    </source>
</evidence>
<dbReference type="Proteomes" id="UP000037239">
    <property type="component" value="Unassembled WGS sequence"/>
</dbReference>
<gene>
    <name evidence="1" type="ORF">BAAM0483_01370</name>
</gene>
<organism evidence="1 2">
    <name type="scientific">Bifidobacterium animalis subsp. animalis MCC 0483</name>
    <dbReference type="NCBI Taxonomy" id="1365955"/>
    <lineage>
        <taxon>Bacteria</taxon>
        <taxon>Bacillati</taxon>
        <taxon>Actinomycetota</taxon>
        <taxon>Actinomycetes</taxon>
        <taxon>Bifidobacteriales</taxon>
        <taxon>Bifidobacteriaceae</taxon>
        <taxon>Bifidobacterium</taxon>
    </lineage>
</organism>
<proteinExistence type="predicted"/>
<name>A0AB34TB66_9BIFI</name>
<evidence type="ECO:0000313" key="2">
    <source>
        <dbReference type="Proteomes" id="UP000037239"/>
    </source>
</evidence>
<reference evidence="1 2" key="1">
    <citation type="journal article" date="2015" name="Int J Genomics">
        <title>Comparative Genomics Revealed Genetic Diversity and Species/Strain-Level Differences in Carbohydrate Metabolism of Three Probiotic Bifidobacterial Species.</title>
        <authorList>
            <person name="Odamaki T."/>
            <person name="Horigome A."/>
            <person name="Sugahara H."/>
            <person name="Hashikura N."/>
            <person name="Minami J."/>
            <person name="Xiao J.Z."/>
            <person name="Abe F."/>
        </authorList>
    </citation>
    <scope>NUCLEOTIDE SEQUENCE [LARGE SCALE GENOMIC DNA]</scope>
    <source>
        <strain evidence="1 2">MCC 0483</strain>
    </source>
</reference>
<dbReference type="EMBL" id="AWFK01000003">
    <property type="protein sequence ID" value="KOA51648.1"/>
    <property type="molecule type" value="Genomic_DNA"/>
</dbReference>
<comment type="caution">
    <text evidence="1">The sequence shown here is derived from an EMBL/GenBank/DDBJ whole genome shotgun (WGS) entry which is preliminary data.</text>
</comment>